<name>A0AAV0VUK5_9HEMI</name>
<accession>A0AAV0VUK5</accession>
<evidence type="ECO:0000313" key="1">
    <source>
        <dbReference type="EMBL" id="CAI6347967.1"/>
    </source>
</evidence>
<comment type="caution">
    <text evidence="1">The sequence shown here is derived from an EMBL/GenBank/DDBJ whole genome shotgun (WGS) entry which is preliminary data.</text>
</comment>
<evidence type="ECO:0000313" key="2">
    <source>
        <dbReference type="Proteomes" id="UP001160148"/>
    </source>
</evidence>
<dbReference type="EMBL" id="CARXXK010000001">
    <property type="protein sequence ID" value="CAI6347967.1"/>
    <property type="molecule type" value="Genomic_DNA"/>
</dbReference>
<proteinExistence type="predicted"/>
<dbReference type="AlphaFoldDB" id="A0AAV0VUK5"/>
<protein>
    <submittedName>
        <fullName evidence="1">Uncharacterized protein</fullName>
    </submittedName>
</protein>
<reference evidence="1 2" key="1">
    <citation type="submission" date="2023-01" db="EMBL/GenBank/DDBJ databases">
        <authorList>
            <person name="Whitehead M."/>
        </authorList>
    </citation>
    <scope>NUCLEOTIDE SEQUENCE [LARGE SCALE GENOMIC DNA]</scope>
</reference>
<dbReference type="Proteomes" id="UP001160148">
    <property type="component" value="Unassembled WGS sequence"/>
</dbReference>
<sequence length="323" mass="35562">MFKRAFPSSDAMATNQAAAGYIPTPPPPAGYIPTPPPPAGYVPTPPAGYVPTPPAGYVPTMPTGYIPTPPPVGSIATPPTNVPFSLQQFGHQQPPGFTAFTPDYQHFPYTFSSITPPAYSWANTNSTHVMKFTGSSNPLPLDTSTYHPNNFGSVPKRKIDLDSELTQPPKMRITEEKVSASLRDMHISSEFKPHNYCVSSAISEMDTVENPSLMETANIPETAKTDSQTTLVMCEELRKLHKIDSIIPQPLLTKVERPTNAVVVWNNKPLVELVRSFSQYQEPKSTVVITEITDEEENEINNRDVMCVEENNCIAVEDVNMEL</sequence>
<gene>
    <name evidence="1" type="ORF">MEUPH1_LOCUS4691</name>
</gene>
<keyword evidence="2" id="KW-1185">Reference proteome</keyword>
<organism evidence="1 2">
    <name type="scientific">Macrosiphum euphorbiae</name>
    <name type="common">potato aphid</name>
    <dbReference type="NCBI Taxonomy" id="13131"/>
    <lineage>
        <taxon>Eukaryota</taxon>
        <taxon>Metazoa</taxon>
        <taxon>Ecdysozoa</taxon>
        <taxon>Arthropoda</taxon>
        <taxon>Hexapoda</taxon>
        <taxon>Insecta</taxon>
        <taxon>Pterygota</taxon>
        <taxon>Neoptera</taxon>
        <taxon>Paraneoptera</taxon>
        <taxon>Hemiptera</taxon>
        <taxon>Sternorrhyncha</taxon>
        <taxon>Aphidomorpha</taxon>
        <taxon>Aphidoidea</taxon>
        <taxon>Aphididae</taxon>
        <taxon>Macrosiphini</taxon>
        <taxon>Macrosiphum</taxon>
    </lineage>
</organism>